<dbReference type="Pfam" id="PF00445">
    <property type="entry name" value="Ribonuclease_T2"/>
    <property type="match status" value="1"/>
</dbReference>
<accession>A0AA88GVG3</accession>
<dbReference type="Proteomes" id="UP000816034">
    <property type="component" value="Unassembled WGS sequence"/>
</dbReference>
<feature type="transmembrane region" description="Helical" evidence="3">
    <location>
        <begin position="6"/>
        <end position="23"/>
    </location>
</feature>
<keyword evidence="3" id="KW-1133">Transmembrane helix</keyword>
<dbReference type="Gene3D" id="3.90.730.10">
    <property type="entry name" value="Ribonuclease T2-like"/>
    <property type="match status" value="1"/>
</dbReference>
<dbReference type="InterPro" id="IPR036430">
    <property type="entry name" value="RNase_T2-like_sf"/>
</dbReference>
<dbReference type="PANTHER" id="PTHR11240">
    <property type="entry name" value="RIBONUCLEASE T2"/>
    <property type="match status" value="1"/>
</dbReference>
<sequence>MQRIIFNTFVFVMMMMAFCNHFIEGAQIQVIKSDERPSQMTSLPTANQRRDETCAHFANQFEPFDYFLLSLQWPATACIGKKPNECSVPDFINDFTIHGLWPQFKNPATYPECCFNVTLTFVN</sequence>
<gene>
    <name evidence="4" type="ORF">C9374_001239</name>
</gene>
<reference evidence="4 5" key="1">
    <citation type="journal article" date="2018" name="BMC Genomics">
        <title>The genome of Naegleria lovaniensis, the basis for a comparative approach to unravel pathogenicity factors of the human pathogenic amoeba N. fowleri.</title>
        <authorList>
            <person name="Liechti N."/>
            <person name="Schurch N."/>
            <person name="Bruggmann R."/>
            <person name="Wittwer M."/>
        </authorList>
    </citation>
    <scope>NUCLEOTIDE SEQUENCE [LARGE SCALE GENOMIC DNA]</scope>
    <source>
        <strain evidence="4 5">ATCC 30569</strain>
    </source>
</reference>
<dbReference type="SUPFAM" id="SSF55895">
    <property type="entry name" value="Ribonuclease Rh-like"/>
    <property type="match status" value="1"/>
</dbReference>
<dbReference type="EMBL" id="PYSW02000012">
    <property type="protein sequence ID" value="KAG2387645.1"/>
    <property type="molecule type" value="Genomic_DNA"/>
</dbReference>
<dbReference type="GO" id="GO:0033897">
    <property type="term" value="F:ribonuclease T2 activity"/>
    <property type="evidence" value="ECO:0007669"/>
    <property type="project" value="InterPro"/>
</dbReference>
<dbReference type="GO" id="GO:0003723">
    <property type="term" value="F:RNA binding"/>
    <property type="evidence" value="ECO:0007669"/>
    <property type="project" value="InterPro"/>
</dbReference>
<comment type="similarity">
    <text evidence="1 2">Belongs to the RNase T2 family.</text>
</comment>
<dbReference type="GO" id="GO:0006401">
    <property type="term" value="P:RNA catabolic process"/>
    <property type="evidence" value="ECO:0007669"/>
    <property type="project" value="TreeGrafter"/>
</dbReference>
<keyword evidence="3" id="KW-0472">Membrane</keyword>
<protein>
    <submittedName>
        <fullName evidence="4">Uncharacterized protein</fullName>
    </submittedName>
</protein>
<dbReference type="GO" id="GO:0005576">
    <property type="term" value="C:extracellular region"/>
    <property type="evidence" value="ECO:0007669"/>
    <property type="project" value="TreeGrafter"/>
</dbReference>
<evidence type="ECO:0000313" key="4">
    <source>
        <dbReference type="EMBL" id="KAG2387645.1"/>
    </source>
</evidence>
<comment type="caution">
    <text evidence="4">The sequence shown here is derived from an EMBL/GenBank/DDBJ whole genome shotgun (WGS) entry which is preliminary data.</text>
</comment>
<dbReference type="InterPro" id="IPR001568">
    <property type="entry name" value="RNase_T2-like"/>
</dbReference>
<proteinExistence type="inferred from homology"/>
<evidence type="ECO:0000256" key="2">
    <source>
        <dbReference type="RuleBase" id="RU004328"/>
    </source>
</evidence>
<keyword evidence="3" id="KW-0812">Transmembrane</keyword>
<evidence type="ECO:0000256" key="1">
    <source>
        <dbReference type="ARBA" id="ARBA00007469"/>
    </source>
</evidence>
<organism evidence="4 5">
    <name type="scientific">Naegleria lovaniensis</name>
    <name type="common">Amoeba</name>
    <dbReference type="NCBI Taxonomy" id="51637"/>
    <lineage>
        <taxon>Eukaryota</taxon>
        <taxon>Discoba</taxon>
        <taxon>Heterolobosea</taxon>
        <taxon>Tetramitia</taxon>
        <taxon>Eutetramitia</taxon>
        <taxon>Vahlkampfiidae</taxon>
        <taxon>Naegleria</taxon>
    </lineage>
</organism>
<dbReference type="GeneID" id="68093695"/>
<dbReference type="PANTHER" id="PTHR11240:SF22">
    <property type="entry name" value="RIBONUCLEASE T2"/>
    <property type="match status" value="1"/>
</dbReference>
<dbReference type="PROSITE" id="PS00530">
    <property type="entry name" value="RNASE_T2_1"/>
    <property type="match status" value="1"/>
</dbReference>
<dbReference type="AlphaFoldDB" id="A0AA88GVG3"/>
<keyword evidence="5" id="KW-1185">Reference proteome</keyword>
<dbReference type="RefSeq" id="XP_044551637.1">
    <property type="nucleotide sequence ID" value="XM_044688148.1"/>
</dbReference>
<evidence type="ECO:0000256" key="3">
    <source>
        <dbReference type="SAM" id="Phobius"/>
    </source>
</evidence>
<dbReference type="InterPro" id="IPR018188">
    <property type="entry name" value="RNase_T2_His_AS_1"/>
</dbReference>
<name>A0AA88GVG3_NAELO</name>
<evidence type="ECO:0000313" key="5">
    <source>
        <dbReference type="Proteomes" id="UP000816034"/>
    </source>
</evidence>